<sequence length="166" mass="19704">MTEEIKLLKATNQDLTAKLLRVEKMTEDQESYKRRWNLRLNDLKEEKDEDTRKKIADVLIKILPHWAEKVELILDTVHRLGTPRNGRPRQIILQFSLRTYKEELWHATKGHPICRELNIKFAEDLTKEEREAWLAVWPKVEQARKAGLKAIYRGRHAYINGQKITP</sequence>
<dbReference type="AlphaFoldDB" id="A0A1A8EU43"/>
<reference evidence="2" key="1">
    <citation type="submission" date="2016-05" db="EMBL/GenBank/DDBJ databases">
        <authorList>
            <person name="Lavstsen T."/>
            <person name="Jespersen J.S."/>
        </authorList>
    </citation>
    <scope>NUCLEOTIDE SEQUENCE</scope>
    <source>
        <tissue evidence="2">Brain</tissue>
    </source>
</reference>
<name>A0A1A8EU43_9TELE</name>
<dbReference type="Gene3D" id="3.30.70.1820">
    <property type="entry name" value="L1 transposable element, RRM domain"/>
    <property type="match status" value="1"/>
</dbReference>
<reference evidence="2" key="2">
    <citation type="submission" date="2016-06" db="EMBL/GenBank/DDBJ databases">
        <title>The genome of a short-lived fish provides insights into sex chromosome evolution and the genetic control of aging.</title>
        <authorList>
            <person name="Reichwald K."/>
            <person name="Felder M."/>
            <person name="Petzold A."/>
            <person name="Koch P."/>
            <person name="Groth M."/>
            <person name="Platzer M."/>
        </authorList>
    </citation>
    <scope>NUCLEOTIDE SEQUENCE</scope>
    <source>
        <tissue evidence="2">Brain</tissue>
    </source>
</reference>
<evidence type="ECO:0000256" key="1">
    <source>
        <dbReference type="SAM" id="Coils"/>
    </source>
</evidence>
<evidence type="ECO:0000313" key="2">
    <source>
        <dbReference type="EMBL" id="SBQ50006.1"/>
    </source>
</evidence>
<accession>A0A1A8EU43</accession>
<feature type="coiled-coil region" evidence="1">
    <location>
        <begin position="5"/>
        <end position="53"/>
    </location>
</feature>
<keyword evidence="1" id="KW-0175">Coiled coil</keyword>
<gene>
    <name evidence="2" type="primary">BX547934.1</name>
</gene>
<organism evidence="2">
    <name type="scientific">Nothobranchius korthausae</name>
    <dbReference type="NCBI Taxonomy" id="1143690"/>
    <lineage>
        <taxon>Eukaryota</taxon>
        <taxon>Metazoa</taxon>
        <taxon>Chordata</taxon>
        <taxon>Craniata</taxon>
        <taxon>Vertebrata</taxon>
        <taxon>Euteleostomi</taxon>
        <taxon>Actinopterygii</taxon>
        <taxon>Neopterygii</taxon>
        <taxon>Teleostei</taxon>
        <taxon>Neoteleostei</taxon>
        <taxon>Acanthomorphata</taxon>
        <taxon>Ovalentaria</taxon>
        <taxon>Atherinomorphae</taxon>
        <taxon>Cyprinodontiformes</taxon>
        <taxon>Nothobranchiidae</taxon>
        <taxon>Nothobranchius</taxon>
    </lineage>
</organism>
<protein>
    <submittedName>
        <fullName evidence="2">Uncharacterized protein</fullName>
    </submittedName>
</protein>
<proteinExistence type="predicted"/>
<dbReference type="EMBL" id="HAEB01003479">
    <property type="protein sequence ID" value="SBQ50006.1"/>
    <property type="molecule type" value="Transcribed_RNA"/>
</dbReference>